<organism evidence="10 11">
    <name type="scientific">Luteimonas terrae</name>
    <dbReference type="NCBI Taxonomy" id="1530191"/>
    <lineage>
        <taxon>Bacteria</taxon>
        <taxon>Pseudomonadati</taxon>
        <taxon>Pseudomonadota</taxon>
        <taxon>Gammaproteobacteria</taxon>
        <taxon>Lysobacterales</taxon>
        <taxon>Lysobacteraceae</taxon>
        <taxon>Luteimonas</taxon>
    </lineage>
</organism>
<comment type="catalytic activity">
    <reaction evidence="7">
        <text>a UDP-3-O-[(3R)-3-hydroxyacyl]-alpha-D-glucosamine + a (3R)-hydroxyacyl-[ACP] = a UDP-2-N,3-O-bis[(3R)-3-hydroxyacyl]-alpha-D-glucosamine + holo-[ACP] + H(+)</text>
        <dbReference type="Rhea" id="RHEA:53836"/>
        <dbReference type="Rhea" id="RHEA-COMP:9685"/>
        <dbReference type="Rhea" id="RHEA-COMP:9945"/>
        <dbReference type="ChEBI" id="CHEBI:15378"/>
        <dbReference type="ChEBI" id="CHEBI:64479"/>
        <dbReference type="ChEBI" id="CHEBI:78827"/>
        <dbReference type="ChEBI" id="CHEBI:137740"/>
        <dbReference type="ChEBI" id="CHEBI:137748"/>
        <dbReference type="EC" id="2.3.1.191"/>
    </reaction>
</comment>
<dbReference type="InterPro" id="IPR007691">
    <property type="entry name" value="LpxD"/>
</dbReference>
<dbReference type="RefSeq" id="WP_310234861.1">
    <property type="nucleotide sequence ID" value="NZ_JAVDWO010000006.1"/>
</dbReference>
<dbReference type="Proteomes" id="UP001256588">
    <property type="component" value="Unassembled WGS sequence"/>
</dbReference>
<dbReference type="InterPro" id="IPR018357">
    <property type="entry name" value="Hexapep_transf_CS"/>
</dbReference>
<feature type="active site" description="Proton acceptor" evidence="7">
    <location>
        <position position="244"/>
    </location>
</feature>
<evidence type="ECO:0000256" key="7">
    <source>
        <dbReference type="HAMAP-Rule" id="MF_00523"/>
    </source>
</evidence>
<evidence type="ECO:0000259" key="8">
    <source>
        <dbReference type="Pfam" id="PF04613"/>
    </source>
</evidence>
<dbReference type="HAMAP" id="MF_00523">
    <property type="entry name" value="LpxD"/>
    <property type="match status" value="1"/>
</dbReference>
<dbReference type="Gene3D" id="1.20.5.170">
    <property type="match status" value="1"/>
</dbReference>
<dbReference type="PANTHER" id="PTHR43378:SF2">
    <property type="entry name" value="UDP-3-O-ACYLGLUCOSAMINE N-ACYLTRANSFERASE 1, MITOCHONDRIAL-RELATED"/>
    <property type="match status" value="1"/>
</dbReference>
<dbReference type="PROSITE" id="PS00101">
    <property type="entry name" value="HEXAPEP_TRANSFERASES"/>
    <property type="match status" value="1"/>
</dbReference>
<comment type="pathway">
    <text evidence="7">Bacterial outer membrane biogenesis; LPS lipid A biosynthesis.</text>
</comment>
<dbReference type="InterPro" id="IPR011004">
    <property type="entry name" value="Trimer_LpxA-like_sf"/>
</dbReference>
<dbReference type="NCBIfam" id="TIGR01853">
    <property type="entry name" value="lipid_A_lpxD"/>
    <property type="match status" value="1"/>
</dbReference>
<reference evidence="10 11" key="1">
    <citation type="submission" date="2023-07" db="EMBL/GenBank/DDBJ databases">
        <title>Sorghum-associated microbial communities from plants grown in Nebraska, USA.</title>
        <authorList>
            <person name="Schachtman D."/>
        </authorList>
    </citation>
    <scope>NUCLEOTIDE SEQUENCE [LARGE SCALE GENOMIC DNA]</scope>
    <source>
        <strain evidence="10 11">4099</strain>
    </source>
</reference>
<comment type="function">
    <text evidence="7">Catalyzes the N-acylation of UDP-3-O-acylglucosamine using 3-hydroxyacyl-ACP as the acyl donor. Is involved in the biosynthesis of lipid A, a phosphorylated glycolipid that anchors the lipopolysaccharide to the outer membrane of the cell.</text>
</comment>
<keyword evidence="4 7" id="KW-0677">Repeat</keyword>
<keyword evidence="5 7" id="KW-0443">Lipid metabolism</keyword>
<keyword evidence="2 7" id="KW-0441">Lipid A biosynthesis</keyword>
<evidence type="ECO:0000256" key="6">
    <source>
        <dbReference type="ARBA" id="ARBA00023315"/>
    </source>
</evidence>
<evidence type="ECO:0000313" key="10">
    <source>
        <dbReference type="EMBL" id="MDR7193114.1"/>
    </source>
</evidence>
<dbReference type="PANTHER" id="PTHR43378">
    <property type="entry name" value="UDP-3-O-ACYLGLUCOSAMINE N-ACYLTRANSFERASE"/>
    <property type="match status" value="1"/>
</dbReference>
<dbReference type="InterPro" id="IPR056729">
    <property type="entry name" value="GMPPB_C"/>
</dbReference>
<protein>
    <recommendedName>
        <fullName evidence="7">UDP-3-O-acylglucosamine N-acyltransferase</fullName>
        <ecNumber evidence="7">2.3.1.191</ecNumber>
    </recommendedName>
</protein>
<dbReference type="Pfam" id="PF04613">
    <property type="entry name" value="LpxD"/>
    <property type="match status" value="1"/>
</dbReference>
<keyword evidence="6 7" id="KW-0012">Acyltransferase</keyword>
<dbReference type="GO" id="GO:0103118">
    <property type="term" value="F:UDP-3-O-[(3R)-3-hydroxyacyl]-glucosamine N-acyltransferase activity"/>
    <property type="evidence" value="ECO:0007669"/>
    <property type="project" value="UniProtKB-EC"/>
</dbReference>
<comment type="caution">
    <text evidence="10">The sequence shown here is derived from an EMBL/GenBank/DDBJ whole genome shotgun (WGS) entry which is preliminary data.</text>
</comment>
<dbReference type="CDD" id="cd03352">
    <property type="entry name" value="LbH_LpxD"/>
    <property type="match status" value="1"/>
</dbReference>
<feature type="domain" description="UDP-3-O-[3-hydroxymyristoyl] glucosamine N-acyltransferase non-repeat region" evidence="8">
    <location>
        <begin position="27"/>
        <end position="94"/>
    </location>
</feature>
<dbReference type="EC" id="2.3.1.191" evidence="7"/>
<keyword evidence="3 7" id="KW-0808">Transferase</keyword>
<sequence>MTDTQQPRHTAEALAQRFGLVVHGASDTPVSGVATLAGATRDQLAFLSNPRYRPQLADTRAGIVVLREADADGYAGTALIAKDPYVAYAKIAALFEPASDAPVGVHASAVVDPGAQVHASASIGPHVSIGARSVIGAGATIGAGCVIGEDCVVGDGSHLIARVTLVKRVRLGARVTIHPGAVLGSEGFGLAMDAGRWINVPQLGGVVVGDDCDIGANTTIDRGALEDTTLAEGVRLDNLIQIGHNVRIGAHTAIAGCVGIAGSTKIGSYCLLAGKVGVAGHLEICDKVVVHAMTMVSASITEPGEYSAGIPAQPTREWRKNAVRIRQLDSLARRVTALGKGEP</sequence>
<evidence type="ECO:0000256" key="5">
    <source>
        <dbReference type="ARBA" id="ARBA00023098"/>
    </source>
</evidence>
<name>A0ABU1XWH7_9GAMM</name>
<accession>A0ABU1XWH7</accession>
<dbReference type="NCBIfam" id="NF002060">
    <property type="entry name" value="PRK00892.1"/>
    <property type="match status" value="1"/>
</dbReference>
<dbReference type="InterPro" id="IPR001451">
    <property type="entry name" value="Hexapep"/>
</dbReference>
<feature type="domain" description="Mannose-1-phosphate guanyltransferase C-terminal" evidence="9">
    <location>
        <begin position="108"/>
        <end position="186"/>
    </location>
</feature>
<keyword evidence="1 7" id="KW-0444">Lipid biosynthesis</keyword>
<evidence type="ECO:0000259" key="9">
    <source>
        <dbReference type="Pfam" id="PF25087"/>
    </source>
</evidence>
<dbReference type="Gene3D" id="2.160.10.10">
    <property type="entry name" value="Hexapeptide repeat proteins"/>
    <property type="match status" value="1"/>
</dbReference>
<comment type="subunit">
    <text evidence="7">Homotrimer.</text>
</comment>
<comment type="similarity">
    <text evidence="7">Belongs to the transferase hexapeptide repeat family. LpxD subfamily.</text>
</comment>
<gene>
    <name evidence="7" type="primary">lpxD</name>
    <name evidence="10" type="ORF">J2W68_001842</name>
</gene>
<dbReference type="Gene3D" id="3.40.1390.10">
    <property type="entry name" value="MurE/MurF, N-terminal domain"/>
    <property type="match status" value="1"/>
</dbReference>
<evidence type="ECO:0000256" key="3">
    <source>
        <dbReference type="ARBA" id="ARBA00022679"/>
    </source>
</evidence>
<keyword evidence="11" id="KW-1185">Reference proteome</keyword>
<dbReference type="EMBL" id="JAVDWO010000006">
    <property type="protein sequence ID" value="MDR7193114.1"/>
    <property type="molecule type" value="Genomic_DNA"/>
</dbReference>
<dbReference type="Pfam" id="PF14602">
    <property type="entry name" value="Hexapep_2"/>
    <property type="match status" value="1"/>
</dbReference>
<dbReference type="InterPro" id="IPR020573">
    <property type="entry name" value="UDP_GlcNAc_AcTrfase_non-rep"/>
</dbReference>
<dbReference type="Pfam" id="PF25087">
    <property type="entry name" value="GMPPB_C"/>
    <property type="match status" value="1"/>
</dbReference>
<dbReference type="SUPFAM" id="SSF51161">
    <property type="entry name" value="Trimeric LpxA-like enzymes"/>
    <property type="match status" value="1"/>
</dbReference>
<evidence type="ECO:0000256" key="1">
    <source>
        <dbReference type="ARBA" id="ARBA00022516"/>
    </source>
</evidence>
<evidence type="ECO:0000256" key="4">
    <source>
        <dbReference type="ARBA" id="ARBA00022737"/>
    </source>
</evidence>
<evidence type="ECO:0000256" key="2">
    <source>
        <dbReference type="ARBA" id="ARBA00022556"/>
    </source>
</evidence>
<proteinExistence type="inferred from homology"/>
<evidence type="ECO:0000313" key="11">
    <source>
        <dbReference type="Proteomes" id="UP001256588"/>
    </source>
</evidence>